<dbReference type="PANTHER" id="PTHR30461">
    <property type="entry name" value="DNA-INVERTASE FROM LAMBDOID PROPHAGE"/>
    <property type="match status" value="1"/>
</dbReference>
<gene>
    <name evidence="3" type="ORF">D3873_05320</name>
</gene>
<dbReference type="PANTHER" id="PTHR30461:SF26">
    <property type="entry name" value="RESOLVASE HOMOLOG YNEB"/>
    <property type="match status" value="1"/>
</dbReference>
<accession>A0A385YRG7</accession>
<feature type="domain" description="Resolvase/invertase-type recombinase catalytic" evidence="2">
    <location>
        <begin position="8"/>
        <end position="153"/>
    </location>
</feature>
<dbReference type="CDD" id="cd00338">
    <property type="entry name" value="Ser_Recombinase"/>
    <property type="match status" value="1"/>
</dbReference>
<dbReference type="AlphaFoldDB" id="A0A385YRG7"/>
<evidence type="ECO:0000259" key="2">
    <source>
        <dbReference type="PROSITE" id="PS51736"/>
    </source>
</evidence>
<dbReference type="Proteomes" id="UP000265725">
    <property type="component" value="Chromosome"/>
</dbReference>
<proteinExistence type="inferred from homology"/>
<dbReference type="SUPFAM" id="SSF53041">
    <property type="entry name" value="Resolvase-like"/>
    <property type="match status" value="1"/>
</dbReference>
<evidence type="ECO:0000256" key="1">
    <source>
        <dbReference type="ARBA" id="ARBA00009913"/>
    </source>
</evidence>
<dbReference type="InterPro" id="IPR050639">
    <property type="entry name" value="SSR_resolvase"/>
</dbReference>
<dbReference type="GO" id="GO:0003677">
    <property type="term" value="F:DNA binding"/>
    <property type="evidence" value="ECO:0007669"/>
    <property type="project" value="InterPro"/>
</dbReference>
<sequence length="218" mass="25358">MKQRDTNLAVCYTRVSTTKETQHTSLLRQKEELEKFAVSHQLQIVRYFEDTHSGYESDRPGMLELLDFIRKKDIQHVLVQDDTRLGRGHAKTAILHLLMKSSVTVHTLQDQGIMKLNDMDTMMLDILSIVEEYQRKIHNAKIRRGVRKAINNGYNPAQNLSNQGNKKASERVEAPIETIVKMKIEGNTFEEITKRLNDMGYEVSRATVHRRYQAYKKK</sequence>
<dbReference type="InterPro" id="IPR006119">
    <property type="entry name" value="Resolv_N"/>
</dbReference>
<dbReference type="InterPro" id="IPR036162">
    <property type="entry name" value="Resolvase-like_N_sf"/>
</dbReference>
<comment type="similarity">
    <text evidence="1">Belongs to the site-specific recombinase resolvase family.</text>
</comment>
<dbReference type="Gene3D" id="3.40.50.1390">
    <property type="entry name" value="Resolvase, N-terminal catalytic domain"/>
    <property type="match status" value="1"/>
</dbReference>
<dbReference type="PROSITE" id="PS51736">
    <property type="entry name" value="RECOMBINASES_3"/>
    <property type="match status" value="1"/>
</dbReference>
<dbReference type="OrthoDB" id="2731197at2"/>
<organism evidence="3 4">
    <name type="scientific">Paenisporosarcina cavernae</name>
    <dbReference type="NCBI Taxonomy" id="2320858"/>
    <lineage>
        <taxon>Bacteria</taxon>
        <taxon>Bacillati</taxon>
        <taxon>Bacillota</taxon>
        <taxon>Bacilli</taxon>
        <taxon>Bacillales</taxon>
        <taxon>Caryophanaceae</taxon>
        <taxon>Paenisporosarcina</taxon>
    </lineage>
</organism>
<evidence type="ECO:0000313" key="4">
    <source>
        <dbReference type="Proteomes" id="UP000265725"/>
    </source>
</evidence>
<evidence type="ECO:0000313" key="3">
    <source>
        <dbReference type="EMBL" id="AYC29329.1"/>
    </source>
</evidence>
<name>A0A385YRG7_9BACL</name>
<dbReference type="RefSeq" id="WP_119883069.1">
    <property type="nucleotide sequence ID" value="NZ_CP032418.1"/>
</dbReference>
<dbReference type="SMART" id="SM00857">
    <property type="entry name" value="Resolvase"/>
    <property type="match status" value="1"/>
</dbReference>
<dbReference type="KEGG" id="paek:D3873_05320"/>
<dbReference type="GO" id="GO:0000150">
    <property type="term" value="F:DNA strand exchange activity"/>
    <property type="evidence" value="ECO:0007669"/>
    <property type="project" value="InterPro"/>
</dbReference>
<dbReference type="Pfam" id="PF00239">
    <property type="entry name" value="Resolvase"/>
    <property type="match status" value="1"/>
</dbReference>
<dbReference type="EMBL" id="CP032418">
    <property type="protein sequence ID" value="AYC29329.1"/>
    <property type="molecule type" value="Genomic_DNA"/>
</dbReference>
<protein>
    <submittedName>
        <fullName evidence="3">Recombinase family protein</fullName>
    </submittedName>
</protein>
<keyword evidence="4" id="KW-1185">Reference proteome</keyword>
<reference evidence="4" key="1">
    <citation type="submission" date="2018-09" db="EMBL/GenBank/DDBJ databases">
        <authorList>
            <person name="Zhu H."/>
        </authorList>
    </citation>
    <scope>NUCLEOTIDE SEQUENCE [LARGE SCALE GENOMIC DNA]</scope>
    <source>
        <strain evidence="4">K2R23-3</strain>
    </source>
</reference>